<evidence type="ECO:0000313" key="2">
    <source>
        <dbReference type="Proteomes" id="UP001165960"/>
    </source>
</evidence>
<reference evidence="1" key="1">
    <citation type="submission" date="2022-04" db="EMBL/GenBank/DDBJ databases">
        <title>Genome of the entomopathogenic fungus Entomophthora muscae.</title>
        <authorList>
            <person name="Elya C."/>
            <person name="Lovett B.R."/>
            <person name="Lee E."/>
            <person name="Macias A.M."/>
            <person name="Hajek A.E."/>
            <person name="De Bivort B.L."/>
            <person name="Kasson M.T."/>
            <person name="De Fine Licht H.H."/>
            <person name="Stajich J.E."/>
        </authorList>
    </citation>
    <scope>NUCLEOTIDE SEQUENCE</scope>
    <source>
        <strain evidence="1">Berkeley</strain>
    </source>
</reference>
<proteinExistence type="predicted"/>
<protein>
    <submittedName>
        <fullName evidence="1">Uncharacterized protein</fullName>
    </submittedName>
</protein>
<dbReference type="Proteomes" id="UP001165960">
    <property type="component" value="Unassembled WGS sequence"/>
</dbReference>
<organism evidence="1 2">
    <name type="scientific">Entomophthora muscae</name>
    <dbReference type="NCBI Taxonomy" id="34485"/>
    <lineage>
        <taxon>Eukaryota</taxon>
        <taxon>Fungi</taxon>
        <taxon>Fungi incertae sedis</taxon>
        <taxon>Zoopagomycota</taxon>
        <taxon>Entomophthoromycotina</taxon>
        <taxon>Entomophthoromycetes</taxon>
        <taxon>Entomophthorales</taxon>
        <taxon>Entomophthoraceae</taxon>
        <taxon>Entomophthora</taxon>
    </lineage>
</organism>
<dbReference type="EMBL" id="QTSX02007120">
    <property type="protein sequence ID" value="KAJ9051191.1"/>
    <property type="molecule type" value="Genomic_DNA"/>
</dbReference>
<comment type="caution">
    <text evidence="1">The sequence shown here is derived from an EMBL/GenBank/DDBJ whole genome shotgun (WGS) entry which is preliminary data.</text>
</comment>
<sequence>MPQVGKQCMADIVKVSENAISYLLSKRIKKYVNNQFKVRASPEGNVVSFWGFSSLEVYNIHTRDTNTIKADKTIKAFAIFNNEAYIAVPCKSRCKGKGCFRKQSLANLPTPIKK</sequence>
<accession>A0ACC2RMC9</accession>
<name>A0ACC2RMC9_9FUNG</name>
<keyword evidence="2" id="KW-1185">Reference proteome</keyword>
<gene>
    <name evidence="1" type="ORF">DSO57_1007032</name>
</gene>
<evidence type="ECO:0000313" key="1">
    <source>
        <dbReference type="EMBL" id="KAJ9051191.1"/>
    </source>
</evidence>